<evidence type="ECO:0008006" key="3">
    <source>
        <dbReference type="Google" id="ProtNLM"/>
    </source>
</evidence>
<name>A0A0C3DB58_OIDMZ</name>
<dbReference type="AlphaFoldDB" id="A0A0C3DB58"/>
<gene>
    <name evidence="1" type="ORF">OIDMADRAFT_56322</name>
</gene>
<keyword evidence="2" id="KW-1185">Reference proteome</keyword>
<dbReference type="HOGENOM" id="CLU_1713438_0_0_1"/>
<dbReference type="EMBL" id="KN832879">
    <property type="protein sequence ID" value="KIM99157.1"/>
    <property type="molecule type" value="Genomic_DNA"/>
</dbReference>
<protein>
    <recommendedName>
        <fullName evidence="3">SnoaL-like domain-containing protein</fullName>
    </recommendedName>
</protein>
<reference evidence="1 2" key="1">
    <citation type="submission" date="2014-04" db="EMBL/GenBank/DDBJ databases">
        <authorList>
            <consortium name="DOE Joint Genome Institute"/>
            <person name="Kuo A."/>
            <person name="Martino E."/>
            <person name="Perotto S."/>
            <person name="Kohler A."/>
            <person name="Nagy L.G."/>
            <person name="Floudas D."/>
            <person name="Copeland A."/>
            <person name="Barry K.W."/>
            <person name="Cichocki N."/>
            <person name="Veneault-Fourrey C."/>
            <person name="LaButti K."/>
            <person name="Lindquist E.A."/>
            <person name="Lipzen A."/>
            <person name="Lundell T."/>
            <person name="Morin E."/>
            <person name="Murat C."/>
            <person name="Sun H."/>
            <person name="Tunlid A."/>
            <person name="Henrissat B."/>
            <person name="Grigoriev I.V."/>
            <person name="Hibbett D.S."/>
            <person name="Martin F."/>
            <person name="Nordberg H.P."/>
            <person name="Cantor M.N."/>
            <person name="Hua S.X."/>
        </authorList>
    </citation>
    <scope>NUCLEOTIDE SEQUENCE [LARGE SCALE GENOMIC DNA]</scope>
    <source>
        <strain evidence="1 2">Zn</strain>
    </source>
</reference>
<dbReference type="OrthoDB" id="3775006at2759"/>
<dbReference type="InParanoid" id="A0A0C3DB58"/>
<organism evidence="1 2">
    <name type="scientific">Oidiodendron maius (strain Zn)</name>
    <dbReference type="NCBI Taxonomy" id="913774"/>
    <lineage>
        <taxon>Eukaryota</taxon>
        <taxon>Fungi</taxon>
        <taxon>Dikarya</taxon>
        <taxon>Ascomycota</taxon>
        <taxon>Pezizomycotina</taxon>
        <taxon>Leotiomycetes</taxon>
        <taxon>Leotiomycetes incertae sedis</taxon>
        <taxon>Myxotrichaceae</taxon>
        <taxon>Oidiodendron</taxon>
    </lineage>
</organism>
<accession>A0A0C3DB58</accession>
<evidence type="ECO:0000313" key="2">
    <source>
        <dbReference type="Proteomes" id="UP000054321"/>
    </source>
</evidence>
<proteinExistence type="predicted"/>
<reference evidence="2" key="2">
    <citation type="submission" date="2015-01" db="EMBL/GenBank/DDBJ databases">
        <title>Evolutionary Origins and Diversification of the Mycorrhizal Mutualists.</title>
        <authorList>
            <consortium name="DOE Joint Genome Institute"/>
            <consortium name="Mycorrhizal Genomics Consortium"/>
            <person name="Kohler A."/>
            <person name="Kuo A."/>
            <person name="Nagy L.G."/>
            <person name="Floudas D."/>
            <person name="Copeland A."/>
            <person name="Barry K.W."/>
            <person name="Cichocki N."/>
            <person name="Veneault-Fourrey C."/>
            <person name="LaButti K."/>
            <person name="Lindquist E.A."/>
            <person name="Lipzen A."/>
            <person name="Lundell T."/>
            <person name="Morin E."/>
            <person name="Murat C."/>
            <person name="Riley R."/>
            <person name="Ohm R."/>
            <person name="Sun H."/>
            <person name="Tunlid A."/>
            <person name="Henrissat B."/>
            <person name="Grigoriev I.V."/>
            <person name="Hibbett D.S."/>
            <person name="Martin F."/>
        </authorList>
    </citation>
    <scope>NUCLEOTIDE SEQUENCE [LARGE SCALE GENOMIC DNA]</scope>
    <source>
        <strain evidence="2">Zn</strain>
    </source>
</reference>
<evidence type="ECO:0000313" key="1">
    <source>
        <dbReference type="EMBL" id="KIM99157.1"/>
    </source>
</evidence>
<sequence length="170" mass="19247">MASSMTRCHLESKVNEFFTAWEALRPDSSDAVYDRLGSLFDKDCVVNPISMRESVSPRIGRLAAVEGYKELVREQRCSIIQRRIESQIIDEDQRVVSCEMKNHLSVNGCQLDPFHETAVLKYNAEGFIASLNMYSCRSPIVTILQKTTGLGPYIDVDHEAHGLKLDHINE</sequence>
<dbReference type="Proteomes" id="UP000054321">
    <property type="component" value="Unassembled WGS sequence"/>
</dbReference>